<dbReference type="PANTHER" id="PTHR44472:SF1">
    <property type="entry name" value="DDB1 AND CUL4 ASSOCIATED FACTOR 4"/>
    <property type="match status" value="1"/>
</dbReference>
<protein>
    <submittedName>
        <fullName evidence="3">Uncharacterized protein</fullName>
    </submittedName>
</protein>
<dbReference type="EMBL" id="CABFNS010000904">
    <property type="protein sequence ID" value="VUC35122.1"/>
    <property type="molecule type" value="Genomic_DNA"/>
</dbReference>
<name>A0ABY6UYC1_BIOOC</name>
<dbReference type="InterPro" id="IPR036322">
    <property type="entry name" value="WD40_repeat_dom_sf"/>
</dbReference>
<dbReference type="PANTHER" id="PTHR44472">
    <property type="entry name" value="DDB1- AND CUL4-ASSOCIATED FACTOR 4-RELATED"/>
    <property type="match status" value="1"/>
</dbReference>
<evidence type="ECO:0000313" key="3">
    <source>
        <dbReference type="EMBL" id="VUC35122.1"/>
    </source>
</evidence>
<proteinExistence type="predicted"/>
<keyword evidence="4" id="KW-1185">Reference proteome</keyword>
<organism evidence="3 4">
    <name type="scientific">Bionectria ochroleuca</name>
    <name type="common">Gliocladium roseum</name>
    <dbReference type="NCBI Taxonomy" id="29856"/>
    <lineage>
        <taxon>Eukaryota</taxon>
        <taxon>Fungi</taxon>
        <taxon>Dikarya</taxon>
        <taxon>Ascomycota</taxon>
        <taxon>Pezizomycotina</taxon>
        <taxon>Sordariomycetes</taxon>
        <taxon>Hypocreomycetidae</taxon>
        <taxon>Hypocreales</taxon>
        <taxon>Bionectriaceae</taxon>
        <taxon>Clonostachys</taxon>
    </lineage>
</organism>
<accession>A0ABY6UYC1</accession>
<comment type="caution">
    <text evidence="3">The sequence shown here is derived from an EMBL/GenBank/DDBJ whole genome shotgun (WGS) entry which is preliminary data.</text>
</comment>
<reference evidence="3 4" key="1">
    <citation type="submission" date="2019-06" db="EMBL/GenBank/DDBJ databases">
        <authorList>
            <person name="Broberg M."/>
        </authorList>
    </citation>
    <scope>NUCLEOTIDE SEQUENCE [LARGE SCALE GENOMIC DNA]</scope>
</reference>
<keyword evidence="1" id="KW-0853">WD repeat</keyword>
<sequence>MLQIPGYYYDEEKKKYFKVEKSSTAPSASTWSSDAVKRRKIEHQASEVVRKRDWELRRHIKRHKLWDHTVTSGTLKWEIRDDLNWKGEDNMKAAAWAGGLEAKGEFRFDFDHRRGPHLPCLWIGGQEQGLESAVAYTSKSSLFDVESVPGLYIENAEVVLISPGGSTYSVDDDGKLSFQEDVALDSPRRPLRYMEATRCTQMSSITYHQASHRILLTSKDPGEPLGLNLFSPRRSRGAEGTWMLGQCILFAPSPLNHKRLSFSRLWGHDHIALNACKPAPPSLPHLVCAIATDSGIVSVGADESVYLITSHNPLKINLNHNRTREPTHQYTRTPRDVFDLDFHATNPNILFSGGRQPRVWIKDTRTSPAEPCRHITHGSSVAHLRAISENQLLVCGLQSTMAIYDVRFFPTSNGGPPRPRPGPLLTFPEHVNSAHFATGFDVSPELGIAAAAQDNGALKLFSLTTGRKLACPVIEAIEPIEGKGKRGMPIRSLMFQTVPGENSQSLFVGEGSWLTKYSFGTRELDA</sequence>
<dbReference type="Gene3D" id="2.130.10.10">
    <property type="entry name" value="YVTN repeat-like/Quinoprotein amine dehydrogenase"/>
    <property type="match status" value="1"/>
</dbReference>
<evidence type="ECO:0000256" key="1">
    <source>
        <dbReference type="ARBA" id="ARBA00022574"/>
    </source>
</evidence>
<evidence type="ECO:0000313" key="4">
    <source>
        <dbReference type="Proteomes" id="UP000766486"/>
    </source>
</evidence>
<dbReference type="Proteomes" id="UP000766486">
    <property type="component" value="Unassembled WGS sequence"/>
</dbReference>
<dbReference type="SUPFAM" id="SSF50978">
    <property type="entry name" value="WD40 repeat-like"/>
    <property type="match status" value="1"/>
</dbReference>
<gene>
    <name evidence="3" type="ORF">CLO192961_LOCUS403268</name>
</gene>
<dbReference type="InterPro" id="IPR052254">
    <property type="entry name" value="CUL4-DDB1_E3_ligase_receptor"/>
</dbReference>
<keyword evidence="2" id="KW-0677">Repeat</keyword>
<evidence type="ECO:0000256" key="2">
    <source>
        <dbReference type="ARBA" id="ARBA00022737"/>
    </source>
</evidence>
<dbReference type="InterPro" id="IPR015943">
    <property type="entry name" value="WD40/YVTN_repeat-like_dom_sf"/>
</dbReference>